<evidence type="ECO:0000313" key="6">
    <source>
        <dbReference type="WBParaSite" id="SVE_1747900.1"/>
    </source>
</evidence>
<dbReference type="WBParaSite" id="SVE_1747900.1">
    <property type="protein sequence ID" value="SVE_1747900.1"/>
    <property type="gene ID" value="SVE_1747900"/>
</dbReference>
<proteinExistence type="predicted"/>
<dbReference type="PANTHER" id="PTHR45725:SF1">
    <property type="entry name" value="DISHEVELLED ASSOCIATED ACTIVATOR OF MORPHOGENESIS, ISOFORM D"/>
    <property type="match status" value="1"/>
</dbReference>
<dbReference type="Pfam" id="PF02181">
    <property type="entry name" value="FH2"/>
    <property type="match status" value="1"/>
</dbReference>
<name>A0A0K0FYF3_STRVS</name>
<feature type="coiled-coil region" evidence="1">
    <location>
        <begin position="478"/>
        <end position="512"/>
    </location>
</feature>
<dbReference type="GO" id="GO:0003779">
    <property type="term" value="F:actin binding"/>
    <property type="evidence" value="ECO:0007669"/>
    <property type="project" value="InterPro"/>
</dbReference>
<reference evidence="5" key="1">
    <citation type="submission" date="2014-07" db="EMBL/GenBank/DDBJ databases">
        <authorList>
            <person name="Martin A.A"/>
            <person name="De Silva N."/>
        </authorList>
    </citation>
    <scope>NUCLEOTIDE SEQUENCE</scope>
</reference>
<keyword evidence="5" id="KW-1185">Reference proteome</keyword>
<dbReference type="InterPro" id="IPR014768">
    <property type="entry name" value="GBD/FH3_dom"/>
</dbReference>
<dbReference type="SMART" id="SM01140">
    <property type="entry name" value="Drf_GBD"/>
    <property type="match status" value="1"/>
</dbReference>
<sequence length="1078" mass="123604">MIEELMEKAYSCFSKGSTTDSKERCNNNNKILNNSNKIGSSNILPRLLHSFQLAYTYNDDDNNRNNNKINSTTYPTPEILIPTSLPPDGDLDQAFENLLKEFDLSKEQNEYLRNQPKEKKWLMIVEQTIRQGQSSRQESCEYYVDLLSRYILVFPDGNDTSGASQQIEELAICLRTESASYLESFVSLGGLEKLTKLVELSLKKPSRDKTVLPILQCLRALMNSSIGREAVLCNESKTLYYIAGTILFPNTRCKLLALSLLSGVCLLSEEGHSSVLKSLTKASKIFGERSRFQRLLDELNKEQEEKKDTEKVRIAIMGLLNALLKSGISERSLQFRLQLRYEMLMLGLQEVIDKLKNSGNQTLEDHFELFEMMREEDELEFNSLISTSSSDSSFDYESPNVMVDIILRKLDNSIALPYFINILQNLLMLPSDMKNIPIWKLYSLILQQLLIQINSGDLEYSTYVDDTYKLNLDQLMARLKTQIDYDQLNKRFEDLQEELSSEKQKIIELENRLSDLHDGGSPDCFSRISELSSNPSDPCHSPTPTISSNASNTLSYINKNAPIPPPLPPPSTLGHGQSKHLKNKNVPKSDSPLKSINWSIIPQEKIPGTIWETIEDEKLYKQLNLPSIATCFSSLKQDENSLDNSNMNTLTRRLKSDNLISVIDSRRAQNCTIMMSKLKMTNKEIKNALLNMNEKNKIPKDMIEQMLKFVPTVDEIGLLNEVVQKYKSPAILAPADRFLYEVSTITRYEERLKCINIIRTFSEKVDELSPSMEAVLKASNALSTNSRLKMLLSLILAIGNFLNQGKHNGNAFGFHSRSLSSVTDVKYSCRGDRNLLHYIVAMIEEKYPNVVTLIKDLKIVNEASRVNETEVKNELKVLESSLHFLIEELKVQKQLIKETKEYNEEVTNIIEEVDENYVSKRIIPTTRNNKENDKFVCVVGSFLSASKITLKNLQRTYIKYQESLNTCLKYFGEDNKMISGENFFGNFAKFLNSFEECRNTLIVEKEEHERIKRNTFMKKQFPKKIGKQCKNHFKRSQEKDFEKLLTAIQSGEIFHDELNRLRASFRETKVNRRIIAIS</sequence>
<dbReference type="GO" id="GO:0031267">
    <property type="term" value="F:small GTPase binding"/>
    <property type="evidence" value="ECO:0007669"/>
    <property type="project" value="InterPro"/>
</dbReference>
<dbReference type="SMART" id="SM01139">
    <property type="entry name" value="Drf_FH3"/>
    <property type="match status" value="1"/>
</dbReference>
<feature type="compositionally biased region" description="Pro residues" evidence="2">
    <location>
        <begin position="562"/>
        <end position="571"/>
    </location>
</feature>
<evidence type="ECO:0000313" key="5">
    <source>
        <dbReference type="Proteomes" id="UP000035680"/>
    </source>
</evidence>
<dbReference type="Gene3D" id="1.20.58.2220">
    <property type="entry name" value="Formin, FH2 domain"/>
    <property type="match status" value="1"/>
</dbReference>
<dbReference type="Gene3D" id="1.25.10.10">
    <property type="entry name" value="Leucine-rich Repeat Variant"/>
    <property type="match status" value="1"/>
</dbReference>
<dbReference type="STRING" id="75913.A0A0K0FYF3"/>
<evidence type="ECO:0000256" key="2">
    <source>
        <dbReference type="SAM" id="MobiDB-lite"/>
    </source>
</evidence>
<dbReference type="PANTHER" id="PTHR45725">
    <property type="entry name" value="FORMIN HOMOLOGY 2 FAMILY MEMBER"/>
    <property type="match status" value="1"/>
</dbReference>
<evidence type="ECO:0000259" key="4">
    <source>
        <dbReference type="PROSITE" id="PS51444"/>
    </source>
</evidence>
<dbReference type="Pfam" id="PF06367">
    <property type="entry name" value="Drf_FH3"/>
    <property type="match status" value="1"/>
</dbReference>
<evidence type="ECO:0000256" key="1">
    <source>
        <dbReference type="SAM" id="Coils"/>
    </source>
</evidence>
<dbReference type="SUPFAM" id="SSF101447">
    <property type="entry name" value="Formin homology 2 domain (FH2 domain)"/>
    <property type="match status" value="1"/>
</dbReference>
<dbReference type="InterPro" id="IPR042201">
    <property type="entry name" value="FH2_Formin_sf"/>
</dbReference>
<feature type="domain" description="FH2" evidence="4">
    <location>
        <begin position="583"/>
        <end position="1020"/>
    </location>
</feature>
<organism evidence="5 6">
    <name type="scientific">Strongyloides venezuelensis</name>
    <name type="common">Threadworm</name>
    <dbReference type="NCBI Taxonomy" id="75913"/>
    <lineage>
        <taxon>Eukaryota</taxon>
        <taxon>Metazoa</taxon>
        <taxon>Ecdysozoa</taxon>
        <taxon>Nematoda</taxon>
        <taxon>Chromadorea</taxon>
        <taxon>Rhabditida</taxon>
        <taxon>Tylenchina</taxon>
        <taxon>Panagrolaimomorpha</taxon>
        <taxon>Strongyloidoidea</taxon>
        <taxon>Strongyloididae</taxon>
        <taxon>Strongyloides</taxon>
    </lineage>
</organism>
<feature type="domain" description="GBD/FH3" evidence="3">
    <location>
        <begin position="83"/>
        <end position="460"/>
    </location>
</feature>
<protein>
    <submittedName>
        <fullName evidence="6">Delphilin (inferred by orthology to a human protein)</fullName>
    </submittedName>
</protein>
<reference evidence="6" key="2">
    <citation type="submission" date="2015-08" db="UniProtKB">
        <authorList>
            <consortium name="WormBaseParasite"/>
        </authorList>
    </citation>
    <scope>IDENTIFICATION</scope>
</reference>
<dbReference type="PROSITE" id="PS51232">
    <property type="entry name" value="GBD_FH3"/>
    <property type="match status" value="1"/>
</dbReference>
<dbReference type="InterPro" id="IPR051425">
    <property type="entry name" value="Formin_Homology"/>
</dbReference>
<dbReference type="GO" id="GO:0030838">
    <property type="term" value="P:positive regulation of actin filament polymerization"/>
    <property type="evidence" value="ECO:0007669"/>
    <property type="project" value="TreeGrafter"/>
</dbReference>
<dbReference type="GO" id="GO:0030036">
    <property type="term" value="P:actin cytoskeleton organization"/>
    <property type="evidence" value="ECO:0007669"/>
    <property type="project" value="InterPro"/>
</dbReference>
<evidence type="ECO:0000259" key="3">
    <source>
        <dbReference type="PROSITE" id="PS51232"/>
    </source>
</evidence>
<dbReference type="InterPro" id="IPR015425">
    <property type="entry name" value="FH2_Formin"/>
</dbReference>
<dbReference type="Gene3D" id="1.10.238.150">
    <property type="entry name" value="Formin, FH3 diaphanous domain"/>
    <property type="match status" value="1"/>
</dbReference>
<dbReference type="SMART" id="SM00498">
    <property type="entry name" value="FH2"/>
    <property type="match status" value="1"/>
</dbReference>
<dbReference type="PROSITE" id="PS51444">
    <property type="entry name" value="FH2"/>
    <property type="match status" value="1"/>
</dbReference>
<dbReference type="Proteomes" id="UP000035680">
    <property type="component" value="Unassembled WGS sequence"/>
</dbReference>
<dbReference type="Pfam" id="PF06371">
    <property type="entry name" value="Drf_GBD"/>
    <property type="match status" value="1"/>
</dbReference>
<accession>A0A0K0FYF3</accession>
<dbReference type="InterPro" id="IPR010473">
    <property type="entry name" value="GTPase-bd"/>
</dbReference>
<dbReference type="SUPFAM" id="SSF48371">
    <property type="entry name" value="ARM repeat"/>
    <property type="match status" value="1"/>
</dbReference>
<dbReference type="InterPro" id="IPR011989">
    <property type="entry name" value="ARM-like"/>
</dbReference>
<dbReference type="InterPro" id="IPR016024">
    <property type="entry name" value="ARM-type_fold"/>
</dbReference>
<keyword evidence="1" id="KW-0175">Coiled coil</keyword>
<dbReference type="AlphaFoldDB" id="A0A0K0FYF3"/>
<dbReference type="InterPro" id="IPR010472">
    <property type="entry name" value="FH3_dom"/>
</dbReference>
<feature type="region of interest" description="Disordered" evidence="2">
    <location>
        <begin position="518"/>
        <end position="593"/>
    </location>
</feature>
<feature type="compositionally biased region" description="Polar residues" evidence="2">
    <location>
        <begin position="529"/>
        <end position="558"/>
    </location>
</feature>